<keyword evidence="4 6" id="KW-0238">DNA-binding</keyword>
<dbReference type="InterPro" id="IPR004107">
    <property type="entry name" value="Integrase_SAM-like_N"/>
</dbReference>
<dbReference type="Pfam" id="PF00589">
    <property type="entry name" value="Phage_integrase"/>
    <property type="match status" value="1"/>
</dbReference>
<dbReference type="PROSITE" id="PS51900">
    <property type="entry name" value="CB"/>
    <property type="match status" value="1"/>
</dbReference>
<dbReference type="Proteomes" id="UP000054874">
    <property type="component" value="Unassembled WGS sequence"/>
</dbReference>
<dbReference type="OrthoDB" id="9801717at2"/>
<evidence type="ECO:0000256" key="1">
    <source>
        <dbReference type="ARBA" id="ARBA00003283"/>
    </source>
</evidence>
<evidence type="ECO:0000259" key="7">
    <source>
        <dbReference type="PROSITE" id="PS51898"/>
    </source>
</evidence>
<evidence type="ECO:0000256" key="4">
    <source>
        <dbReference type="ARBA" id="ARBA00023125"/>
    </source>
</evidence>
<name>A0A0V8QA00_9FIRM</name>
<accession>A0A0V8QA00</accession>
<comment type="function">
    <text evidence="1">Site-specific tyrosine recombinase, which acts by catalyzing the cutting and rejoining of the recombining DNA molecules.</text>
</comment>
<dbReference type="InterPro" id="IPR011010">
    <property type="entry name" value="DNA_brk_join_enz"/>
</dbReference>
<gene>
    <name evidence="9" type="ORF">ASU35_16420</name>
</gene>
<dbReference type="STRING" id="290052.ASU35_16420"/>
<dbReference type="RefSeq" id="WP_058354362.1">
    <property type="nucleotide sequence ID" value="NZ_CABMMD010000224.1"/>
</dbReference>
<evidence type="ECO:0000256" key="2">
    <source>
        <dbReference type="ARBA" id="ARBA00008857"/>
    </source>
</evidence>
<dbReference type="GO" id="GO:0006310">
    <property type="term" value="P:DNA recombination"/>
    <property type="evidence" value="ECO:0007669"/>
    <property type="project" value="UniProtKB-KW"/>
</dbReference>
<comment type="similarity">
    <text evidence="2">Belongs to the 'phage' integrase family.</text>
</comment>
<feature type="domain" description="Core-binding (CB)" evidence="8">
    <location>
        <begin position="4"/>
        <end position="97"/>
    </location>
</feature>
<dbReference type="Gene3D" id="1.10.150.130">
    <property type="match status" value="1"/>
</dbReference>
<keyword evidence="5" id="KW-0233">DNA recombination</keyword>
<evidence type="ECO:0000256" key="5">
    <source>
        <dbReference type="ARBA" id="ARBA00023172"/>
    </source>
</evidence>
<dbReference type="AlphaFoldDB" id="A0A0V8QA00"/>
<dbReference type="GO" id="GO:0015074">
    <property type="term" value="P:DNA integration"/>
    <property type="evidence" value="ECO:0007669"/>
    <property type="project" value="UniProtKB-KW"/>
</dbReference>
<dbReference type="PANTHER" id="PTHR30349">
    <property type="entry name" value="PHAGE INTEGRASE-RELATED"/>
    <property type="match status" value="1"/>
</dbReference>
<dbReference type="InterPro" id="IPR013762">
    <property type="entry name" value="Integrase-like_cat_sf"/>
</dbReference>
<dbReference type="PROSITE" id="PS51898">
    <property type="entry name" value="TYR_RECOMBINASE"/>
    <property type="match status" value="1"/>
</dbReference>
<comment type="caution">
    <text evidence="9">The sequence shown here is derived from an EMBL/GenBank/DDBJ whole genome shotgun (WGS) entry which is preliminary data.</text>
</comment>
<sequence>MKKGSILPLLEKFFTTYLPDSKGVSSNTLKAYQYAFRLLFAYFSEEKGIQPDKVTFDLLGSGAVDGFLAYLEEQRHCTVKTRNLRRAALMAFAKYAADKDFTASMPFYTAMVKTPKKKEPKNASIKYFTKEEVSILLSSPNTNTLTGQRDITLLSVLYATGARAQELCDIMVKDIFFSAPVKVKLTGKGNKSRIVTIPQNCAALLKGYMKSRGFCSNDPSIQNRHLFSSRTNEHMSISCVEGIVKKYLAVCRREHPDKFLEKGYSPHSFRHSIAVHMLEAGDSLVTIKAFLGHASIVTTTVYAQVTPELANKYLDERGKPIAEKNIEDVPKPIAQALPFLYR</sequence>
<dbReference type="GO" id="GO:0003677">
    <property type="term" value="F:DNA binding"/>
    <property type="evidence" value="ECO:0007669"/>
    <property type="project" value="UniProtKB-UniRule"/>
</dbReference>
<evidence type="ECO:0000256" key="3">
    <source>
        <dbReference type="ARBA" id="ARBA00022908"/>
    </source>
</evidence>
<dbReference type="Gene3D" id="1.10.443.10">
    <property type="entry name" value="Intergrase catalytic core"/>
    <property type="match status" value="1"/>
</dbReference>
<evidence type="ECO:0000259" key="8">
    <source>
        <dbReference type="PROSITE" id="PS51900"/>
    </source>
</evidence>
<dbReference type="InterPro" id="IPR010998">
    <property type="entry name" value="Integrase_recombinase_N"/>
</dbReference>
<evidence type="ECO:0000313" key="10">
    <source>
        <dbReference type="Proteomes" id="UP000054874"/>
    </source>
</evidence>
<dbReference type="InterPro" id="IPR002104">
    <property type="entry name" value="Integrase_catalytic"/>
</dbReference>
<dbReference type="PANTHER" id="PTHR30349:SF81">
    <property type="entry name" value="TYROSINE RECOMBINASE XERC"/>
    <property type="match status" value="1"/>
</dbReference>
<dbReference type="InterPro" id="IPR050090">
    <property type="entry name" value="Tyrosine_recombinase_XerCD"/>
</dbReference>
<reference evidence="9 10" key="1">
    <citation type="submission" date="2015-11" db="EMBL/GenBank/DDBJ databases">
        <title>Butyribacter intestini gen. nov., sp. nov., a butyric acid-producing bacterium of the family Lachnospiraceae isolated from the human faeces.</title>
        <authorList>
            <person name="Zou Y."/>
            <person name="Xue W."/>
            <person name="Luo G."/>
            <person name="Lv M."/>
        </authorList>
    </citation>
    <scope>NUCLEOTIDE SEQUENCE [LARGE SCALE GENOMIC DNA]</scope>
    <source>
        <strain evidence="9 10">ACET-33324</strain>
    </source>
</reference>
<feature type="domain" description="Tyr recombinase" evidence="7">
    <location>
        <begin position="123"/>
        <end position="315"/>
    </location>
</feature>
<evidence type="ECO:0000313" key="9">
    <source>
        <dbReference type="EMBL" id="KSV57397.1"/>
    </source>
</evidence>
<dbReference type="SUPFAM" id="SSF56349">
    <property type="entry name" value="DNA breaking-rejoining enzymes"/>
    <property type="match status" value="1"/>
</dbReference>
<organism evidence="9 10">
    <name type="scientific">Acetivibrio ethanolgignens</name>
    <dbReference type="NCBI Taxonomy" id="290052"/>
    <lineage>
        <taxon>Bacteria</taxon>
        <taxon>Bacillati</taxon>
        <taxon>Bacillota</taxon>
        <taxon>Clostridia</taxon>
        <taxon>Eubacteriales</taxon>
        <taxon>Oscillospiraceae</taxon>
        <taxon>Acetivibrio</taxon>
    </lineage>
</organism>
<keyword evidence="10" id="KW-1185">Reference proteome</keyword>
<dbReference type="EMBL" id="LNAM01000224">
    <property type="protein sequence ID" value="KSV57397.1"/>
    <property type="molecule type" value="Genomic_DNA"/>
</dbReference>
<evidence type="ECO:0000256" key="6">
    <source>
        <dbReference type="PROSITE-ProRule" id="PRU01248"/>
    </source>
</evidence>
<dbReference type="InterPro" id="IPR044068">
    <property type="entry name" value="CB"/>
</dbReference>
<protein>
    <submittedName>
        <fullName evidence="9">Recombinase</fullName>
    </submittedName>
</protein>
<proteinExistence type="inferred from homology"/>
<keyword evidence="3" id="KW-0229">DNA integration</keyword>
<dbReference type="Pfam" id="PF02899">
    <property type="entry name" value="Phage_int_SAM_1"/>
    <property type="match status" value="1"/>
</dbReference>